<gene>
    <name evidence="3" type="ORF">CHLRE_17g731650v5</name>
</gene>
<evidence type="ECO:0000313" key="4">
    <source>
        <dbReference type="Proteomes" id="UP000006906"/>
    </source>
</evidence>
<dbReference type="Proteomes" id="UP000006906">
    <property type="component" value="Chromosome 17"/>
</dbReference>
<feature type="region of interest" description="Disordered" evidence="1">
    <location>
        <begin position="35"/>
        <end position="64"/>
    </location>
</feature>
<reference evidence="3 4" key="1">
    <citation type="journal article" date="2007" name="Science">
        <title>The Chlamydomonas genome reveals the evolution of key animal and plant functions.</title>
        <authorList>
            <person name="Merchant S.S."/>
            <person name="Prochnik S.E."/>
            <person name="Vallon O."/>
            <person name="Harris E.H."/>
            <person name="Karpowicz S.J."/>
            <person name="Witman G.B."/>
            <person name="Terry A."/>
            <person name="Salamov A."/>
            <person name="Fritz-Laylin L.K."/>
            <person name="Marechal-Drouard L."/>
            <person name="Marshall W.F."/>
            <person name="Qu L.H."/>
            <person name="Nelson D.R."/>
            <person name="Sanderfoot A.A."/>
            <person name="Spalding M.H."/>
            <person name="Kapitonov V.V."/>
            <person name="Ren Q."/>
            <person name="Ferris P."/>
            <person name="Lindquist E."/>
            <person name="Shapiro H."/>
            <person name="Lucas S.M."/>
            <person name="Grimwood J."/>
            <person name="Schmutz J."/>
            <person name="Cardol P."/>
            <person name="Cerutti H."/>
            <person name="Chanfreau G."/>
            <person name="Chen C.L."/>
            <person name="Cognat V."/>
            <person name="Croft M.T."/>
            <person name="Dent R."/>
            <person name="Dutcher S."/>
            <person name="Fernandez E."/>
            <person name="Fukuzawa H."/>
            <person name="Gonzalez-Ballester D."/>
            <person name="Gonzalez-Halphen D."/>
            <person name="Hallmann A."/>
            <person name="Hanikenne M."/>
            <person name="Hippler M."/>
            <person name="Inwood W."/>
            <person name="Jabbari K."/>
            <person name="Kalanon M."/>
            <person name="Kuras R."/>
            <person name="Lefebvre P.A."/>
            <person name="Lemaire S.D."/>
            <person name="Lobanov A.V."/>
            <person name="Lohr M."/>
            <person name="Manuell A."/>
            <person name="Meier I."/>
            <person name="Mets L."/>
            <person name="Mittag M."/>
            <person name="Mittelmeier T."/>
            <person name="Moroney J.V."/>
            <person name="Moseley J."/>
            <person name="Napoli C."/>
            <person name="Nedelcu A.M."/>
            <person name="Niyogi K."/>
            <person name="Novoselov S.V."/>
            <person name="Paulsen I.T."/>
            <person name="Pazour G."/>
            <person name="Purton S."/>
            <person name="Ral J.P."/>
            <person name="Riano-Pachon D.M."/>
            <person name="Riekhof W."/>
            <person name="Rymarquis L."/>
            <person name="Schroda M."/>
            <person name="Stern D."/>
            <person name="Umen J."/>
            <person name="Willows R."/>
            <person name="Wilson N."/>
            <person name="Zimmer S.L."/>
            <person name="Allmer J."/>
            <person name="Balk J."/>
            <person name="Bisova K."/>
            <person name="Chen C.J."/>
            <person name="Elias M."/>
            <person name="Gendler K."/>
            <person name="Hauser C."/>
            <person name="Lamb M.R."/>
            <person name="Ledford H."/>
            <person name="Long J.C."/>
            <person name="Minagawa J."/>
            <person name="Page M.D."/>
            <person name="Pan J."/>
            <person name="Pootakham W."/>
            <person name="Roje S."/>
            <person name="Rose A."/>
            <person name="Stahlberg E."/>
            <person name="Terauchi A.M."/>
            <person name="Yang P."/>
            <person name="Ball S."/>
            <person name="Bowler C."/>
            <person name="Dieckmann C.L."/>
            <person name="Gladyshev V.N."/>
            <person name="Green P."/>
            <person name="Jorgensen R."/>
            <person name="Mayfield S."/>
            <person name="Mueller-Roeber B."/>
            <person name="Rajamani S."/>
            <person name="Sayre R.T."/>
            <person name="Brokstein P."/>
            <person name="Dubchak I."/>
            <person name="Goodstein D."/>
            <person name="Hornick L."/>
            <person name="Huang Y.W."/>
            <person name="Jhaveri J."/>
            <person name="Luo Y."/>
            <person name="Martinez D."/>
            <person name="Ngau W.C."/>
            <person name="Otillar B."/>
            <person name="Poliakov A."/>
            <person name="Porter A."/>
            <person name="Szajkowski L."/>
            <person name="Werner G."/>
            <person name="Zhou K."/>
            <person name="Grigoriev I.V."/>
            <person name="Rokhsar D.S."/>
            <person name="Grossman A.R."/>
        </authorList>
    </citation>
    <scope>NUCLEOTIDE SEQUENCE [LARGE SCALE GENOMIC DNA]</scope>
    <source>
        <strain evidence="4">CC-503</strain>
    </source>
</reference>
<protein>
    <submittedName>
        <fullName evidence="3">Uncharacterized protein</fullName>
    </submittedName>
</protein>
<sequence length="154" mass="16312">MLHRISGQAPYPRRAGGCLAAVPVAAAAPRPAFARSTTARAGAHEQQGMRVPQPQAAEAQEAAAQEEAKRAKTLSVLRSQLGTEFFLFVLWAGMTWYISAAAGLPHSAGSANALGLLLFGPAMQACNAVSNMIGILVCMVDGPQPFEDRQKRWP</sequence>
<dbReference type="AlphaFoldDB" id="A0A2K3CQZ9"/>
<keyword evidence="2" id="KW-0812">Transmembrane</keyword>
<keyword evidence="2" id="KW-0472">Membrane</keyword>
<dbReference type="InParanoid" id="A0A2K3CQZ9"/>
<dbReference type="KEGG" id="cre:CHLRE_17g731650v5"/>
<dbReference type="Gramene" id="PNW70716">
    <property type="protein sequence ID" value="PNW70716"/>
    <property type="gene ID" value="CHLRE_17g731650v5"/>
</dbReference>
<proteinExistence type="predicted"/>
<evidence type="ECO:0000313" key="3">
    <source>
        <dbReference type="EMBL" id="PNW70716.1"/>
    </source>
</evidence>
<keyword evidence="4" id="KW-1185">Reference proteome</keyword>
<dbReference type="RefSeq" id="XP_042914896.1">
    <property type="nucleotide sequence ID" value="XM_043072437.1"/>
</dbReference>
<accession>A0A2K3CQZ9</accession>
<evidence type="ECO:0000256" key="1">
    <source>
        <dbReference type="SAM" id="MobiDB-lite"/>
    </source>
</evidence>
<name>A0A2K3CQZ9_CHLRE</name>
<feature type="transmembrane region" description="Helical" evidence="2">
    <location>
        <begin position="116"/>
        <end position="137"/>
    </location>
</feature>
<feature type="compositionally biased region" description="Low complexity" evidence="1">
    <location>
        <begin position="52"/>
        <end position="64"/>
    </location>
</feature>
<feature type="transmembrane region" description="Helical" evidence="2">
    <location>
        <begin position="85"/>
        <end position="104"/>
    </location>
</feature>
<organism evidence="3 4">
    <name type="scientific">Chlamydomonas reinhardtii</name>
    <name type="common">Chlamydomonas smithii</name>
    <dbReference type="NCBI Taxonomy" id="3055"/>
    <lineage>
        <taxon>Eukaryota</taxon>
        <taxon>Viridiplantae</taxon>
        <taxon>Chlorophyta</taxon>
        <taxon>core chlorophytes</taxon>
        <taxon>Chlorophyceae</taxon>
        <taxon>CS clade</taxon>
        <taxon>Chlamydomonadales</taxon>
        <taxon>Chlamydomonadaceae</taxon>
        <taxon>Chlamydomonas</taxon>
    </lineage>
</organism>
<evidence type="ECO:0000256" key="2">
    <source>
        <dbReference type="SAM" id="Phobius"/>
    </source>
</evidence>
<dbReference type="EMBL" id="CM008978">
    <property type="protein sequence ID" value="PNW70716.1"/>
    <property type="molecule type" value="Genomic_DNA"/>
</dbReference>
<keyword evidence="2" id="KW-1133">Transmembrane helix</keyword>
<dbReference type="GeneID" id="5727077"/>